<sequence length="226" mass="25005">MASTSDFETTLRSPVDDDVLQGVYASDQEMYPAPLTFTRLKSWVDACPDLSICFRRSGATPPVGVVIALPIRQPYWDDLLHGTLKETDIDPDVAFPNRELLSQEEVEDVGLHVFHIERFAESAKPVSGTKRKGFAEFSVEEIIHRASLRKKWKVVGLSALTATPAGKKTFQRLGFAPTGYSETFLAEETNGVSAKDKVRMVCTFPGDNPSDLSDTSAQSEMLVKYL</sequence>
<name>A0AA39XSG3_9PEZI</name>
<organism evidence="1 2">
    <name type="scientific">Cercophora newfieldiana</name>
    <dbReference type="NCBI Taxonomy" id="92897"/>
    <lineage>
        <taxon>Eukaryota</taxon>
        <taxon>Fungi</taxon>
        <taxon>Dikarya</taxon>
        <taxon>Ascomycota</taxon>
        <taxon>Pezizomycotina</taxon>
        <taxon>Sordariomycetes</taxon>
        <taxon>Sordariomycetidae</taxon>
        <taxon>Sordariales</taxon>
        <taxon>Lasiosphaeriaceae</taxon>
        <taxon>Cercophora</taxon>
    </lineage>
</organism>
<proteinExistence type="predicted"/>
<accession>A0AA39XSG3</accession>
<reference evidence="1" key="1">
    <citation type="submission" date="2023-06" db="EMBL/GenBank/DDBJ databases">
        <title>Genome-scale phylogeny and comparative genomics of the fungal order Sordariales.</title>
        <authorList>
            <consortium name="Lawrence Berkeley National Laboratory"/>
            <person name="Hensen N."/>
            <person name="Bonometti L."/>
            <person name="Westerberg I."/>
            <person name="Brannstrom I.O."/>
            <person name="Guillou S."/>
            <person name="Cros-Aarteil S."/>
            <person name="Calhoun S."/>
            <person name="Haridas S."/>
            <person name="Kuo A."/>
            <person name="Mondo S."/>
            <person name="Pangilinan J."/>
            <person name="Riley R."/>
            <person name="Labutti K."/>
            <person name="Andreopoulos B."/>
            <person name="Lipzen A."/>
            <person name="Chen C."/>
            <person name="Yanf M."/>
            <person name="Daum C."/>
            <person name="Ng V."/>
            <person name="Clum A."/>
            <person name="Steindorff A."/>
            <person name="Ohm R."/>
            <person name="Martin F."/>
            <person name="Silar P."/>
            <person name="Natvig D."/>
            <person name="Lalanne C."/>
            <person name="Gautier V."/>
            <person name="Ament-Velasquez S.L."/>
            <person name="Kruys A."/>
            <person name="Hutchinson M.I."/>
            <person name="Powell A.J."/>
            <person name="Barry K."/>
            <person name="Miller A.N."/>
            <person name="Grigoriev I.V."/>
            <person name="Debuchy R."/>
            <person name="Gladieux P."/>
            <person name="Thoren M.H."/>
            <person name="Johannesson H."/>
        </authorList>
    </citation>
    <scope>NUCLEOTIDE SEQUENCE</scope>
    <source>
        <strain evidence="1">SMH2532-1</strain>
    </source>
</reference>
<dbReference type="Proteomes" id="UP001174936">
    <property type="component" value="Unassembled WGS sequence"/>
</dbReference>
<gene>
    <name evidence="1" type="ORF">B0T16DRAFT_423133</name>
</gene>
<protein>
    <submittedName>
        <fullName evidence="1">Uncharacterized protein</fullName>
    </submittedName>
</protein>
<dbReference type="AlphaFoldDB" id="A0AA39XSG3"/>
<evidence type="ECO:0000313" key="2">
    <source>
        <dbReference type="Proteomes" id="UP001174936"/>
    </source>
</evidence>
<evidence type="ECO:0000313" key="1">
    <source>
        <dbReference type="EMBL" id="KAK0639406.1"/>
    </source>
</evidence>
<comment type="caution">
    <text evidence="1">The sequence shown here is derived from an EMBL/GenBank/DDBJ whole genome shotgun (WGS) entry which is preliminary data.</text>
</comment>
<keyword evidence="2" id="KW-1185">Reference proteome</keyword>
<dbReference type="EMBL" id="JAULSV010000007">
    <property type="protein sequence ID" value="KAK0639406.1"/>
    <property type="molecule type" value="Genomic_DNA"/>
</dbReference>